<dbReference type="EMBL" id="BJXW01000009">
    <property type="protein sequence ID" value="GEN30688.1"/>
    <property type="molecule type" value="Genomic_DNA"/>
</dbReference>
<keyword evidence="2" id="KW-1185">Reference proteome</keyword>
<evidence type="ECO:0008006" key="3">
    <source>
        <dbReference type="Google" id="ProtNLM"/>
    </source>
</evidence>
<dbReference type="RefSeq" id="WP_146936176.1">
    <property type="nucleotide sequence ID" value="NZ_BJXW01000009.1"/>
</dbReference>
<name>A0A511UY31_9BACI</name>
<sequence length="107" mass="12404">MDKNNQSIYDLCKQHLHAYVLVETKDGMTFDGIMTGLDDENVYFAVPIEPYERDQIRNIYSPPYVGPYGGFDHPYYGYPGYGYPGRRFRRLVIPLAALTTLALLPWY</sequence>
<proteinExistence type="predicted"/>
<organism evidence="1 2">
    <name type="scientific">Cerasibacillus quisquiliarum</name>
    <dbReference type="NCBI Taxonomy" id="227865"/>
    <lineage>
        <taxon>Bacteria</taxon>
        <taxon>Bacillati</taxon>
        <taxon>Bacillota</taxon>
        <taxon>Bacilli</taxon>
        <taxon>Bacillales</taxon>
        <taxon>Bacillaceae</taxon>
        <taxon>Cerasibacillus</taxon>
    </lineage>
</organism>
<accession>A0A511UY31</accession>
<dbReference type="OrthoDB" id="2943863at2"/>
<evidence type="ECO:0000313" key="1">
    <source>
        <dbReference type="EMBL" id="GEN30688.1"/>
    </source>
</evidence>
<evidence type="ECO:0000313" key="2">
    <source>
        <dbReference type="Proteomes" id="UP000321491"/>
    </source>
</evidence>
<protein>
    <recommendedName>
        <fullName evidence="3">LSM domain-containing protein</fullName>
    </recommendedName>
</protein>
<dbReference type="Proteomes" id="UP000321491">
    <property type="component" value="Unassembled WGS sequence"/>
</dbReference>
<dbReference type="AlphaFoldDB" id="A0A511UY31"/>
<gene>
    <name evidence="1" type="ORF">CQU01_09260</name>
</gene>
<comment type="caution">
    <text evidence="1">The sequence shown here is derived from an EMBL/GenBank/DDBJ whole genome shotgun (WGS) entry which is preliminary data.</text>
</comment>
<reference evidence="1 2" key="1">
    <citation type="submission" date="2019-07" db="EMBL/GenBank/DDBJ databases">
        <title>Whole genome shotgun sequence of Cerasibacillus quisquiliarum NBRC 102429.</title>
        <authorList>
            <person name="Hosoyama A."/>
            <person name="Uohara A."/>
            <person name="Ohji S."/>
            <person name="Ichikawa N."/>
        </authorList>
    </citation>
    <scope>NUCLEOTIDE SEQUENCE [LARGE SCALE GENOMIC DNA]</scope>
    <source>
        <strain evidence="1 2">NBRC 102429</strain>
    </source>
</reference>